<evidence type="ECO:0000256" key="1">
    <source>
        <dbReference type="ARBA" id="ARBA00007626"/>
    </source>
</evidence>
<comment type="caution">
    <text evidence="5">The sequence shown here is derived from an EMBL/GenBank/DDBJ whole genome shotgun (WGS) entry which is preliminary data.</text>
</comment>
<dbReference type="EMBL" id="JARBHA010000015">
    <property type="protein sequence ID" value="KAJ9680520.1"/>
    <property type="molecule type" value="Genomic_DNA"/>
</dbReference>
<keyword evidence="6" id="KW-1185">Reference proteome</keyword>
<dbReference type="Pfam" id="PF01535">
    <property type="entry name" value="PPR"/>
    <property type="match status" value="3"/>
</dbReference>
<sequence>MLLQFTISPPLHQQLSGFPSFTLPRSVNCRKHSITCSISQIHSYGTVDYERRPLVKWNAVYRRISLMENPEMGSASVLNQWENEGKRLTKWELCRVVKELRKFKRFKMALEVYEWMNNRVERFRLSSSDAAIQLDLIAKVCGVSSAEDYFSRLPDTLKDKRIYGALLNAYVQAKMRDKAEILIEKLRNKGYATTPLPFNVMMTLYMNLKELDKVQSMISEMMNKNIQLDIYSYNIWLSSCESTERMEQVFEQMKLERTINPNWTTFSTMATMYIKLGQFEKAEECLKKVESRITSRDRMPYHYLISLYGSTGNKAEVYRVWNIYKSKFPNIPNLGYHALISSLVRVGDLEGAEKIYEEWLSVKSSYDPRIGNLLLGCYVKEGFLEKAEGFLDHMIEAGGKPNSSTWEILAEGNIGVKKISDALSCFKRAVLAEGSNGWKPKPVNLSAFLDLCEEEADTATKEALMGLLRQMGCLEDEPYASLFGLHNGSVTGNELSNEKDGTGADNDIDEDEDDGAEMLLNQFQSGL</sequence>
<evidence type="ECO:0000256" key="2">
    <source>
        <dbReference type="ARBA" id="ARBA00022737"/>
    </source>
</evidence>
<dbReference type="InterPro" id="IPR011990">
    <property type="entry name" value="TPR-like_helical_dom_sf"/>
</dbReference>
<keyword evidence="2" id="KW-0677">Repeat</keyword>
<feature type="repeat" description="PPR" evidence="3">
    <location>
        <begin position="159"/>
        <end position="193"/>
    </location>
</feature>
<dbReference type="PANTHER" id="PTHR45717">
    <property type="entry name" value="OS12G0527900 PROTEIN"/>
    <property type="match status" value="1"/>
</dbReference>
<reference evidence="5 6" key="1">
    <citation type="journal article" date="2023" name="BMC Biotechnol.">
        <title>Vitis rotundifolia cv Carlos genome sequencing.</title>
        <authorList>
            <person name="Huff M."/>
            <person name="Hulse-Kemp A."/>
            <person name="Scheffler B."/>
            <person name="Youngblood R."/>
            <person name="Simpson S."/>
            <person name="Babiker E."/>
            <person name="Staton M."/>
        </authorList>
    </citation>
    <scope>NUCLEOTIDE SEQUENCE [LARGE SCALE GENOMIC DNA]</scope>
    <source>
        <tissue evidence="5">Leaf</tissue>
    </source>
</reference>
<dbReference type="PANTHER" id="PTHR45717:SF3">
    <property type="entry name" value="OS04G0544400 PROTEIN"/>
    <property type="match status" value="1"/>
</dbReference>
<dbReference type="SUPFAM" id="SSF48452">
    <property type="entry name" value="TPR-like"/>
    <property type="match status" value="2"/>
</dbReference>
<name>A0AA38Z1A8_VITRO</name>
<dbReference type="Gene3D" id="1.25.40.10">
    <property type="entry name" value="Tetratricopeptide repeat domain"/>
    <property type="match status" value="3"/>
</dbReference>
<evidence type="ECO:0008006" key="7">
    <source>
        <dbReference type="Google" id="ProtNLM"/>
    </source>
</evidence>
<protein>
    <recommendedName>
        <fullName evidence="7">Pentatricopeptide repeat-containing protein</fullName>
    </recommendedName>
</protein>
<accession>A0AA38Z1A8</accession>
<organism evidence="5 6">
    <name type="scientific">Vitis rotundifolia</name>
    <name type="common">Muscadine grape</name>
    <dbReference type="NCBI Taxonomy" id="103349"/>
    <lineage>
        <taxon>Eukaryota</taxon>
        <taxon>Viridiplantae</taxon>
        <taxon>Streptophyta</taxon>
        <taxon>Embryophyta</taxon>
        <taxon>Tracheophyta</taxon>
        <taxon>Spermatophyta</taxon>
        <taxon>Magnoliopsida</taxon>
        <taxon>eudicotyledons</taxon>
        <taxon>Gunneridae</taxon>
        <taxon>Pentapetalae</taxon>
        <taxon>rosids</taxon>
        <taxon>Vitales</taxon>
        <taxon>Vitaceae</taxon>
        <taxon>Viteae</taxon>
        <taxon>Vitis</taxon>
    </lineage>
</organism>
<feature type="compositionally biased region" description="Acidic residues" evidence="4">
    <location>
        <begin position="506"/>
        <end position="515"/>
    </location>
</feature>
<evidence type="ECO:0000313" key="5">
    <source>
        <dbReference type="EMBL" id="KAJ9680520.1"/>
    </source>
</evidence>
<dbReference type="PROSITE" id="PS51375">
    <property type="entry name" value="PPR"/>
    <property type="match status" value="2"/>
</dbReference>
<dbReference type="AlphaFoldDB" id="A0AA38Z1A8"/>
<dbReference type="GO" id="GO:0003729">
    <property type="term" value="F:mRNA binding"/>
    <property type="evidence" value="ECO:0007669"/>
    <property type="project" value="UniProtKB-ARBA"/>
</dbReference>
<dbReference type="FunFam" id="1.25.40.10:FF:000743">
    <property type="entry name" value="Pentatricopeptide repeat-containing protein"/>
    <property type="match status" value="1"/>
</dbReference>
<comment type="similarity">
    <text evidence="1">Belongs to the PPR family. P subfamily.</text>
</comment>
<evidence type="ECO:0000256" key="3">
    <source>
        <dbReference type="PROSITE-ProRule" id="PRU00708"/>
    </source>
</evidence>
<dbReference type="FunFam" id="1.25.40.10:FF:000253">
    <property type="entry name" value="Pentatricopeptide repeat-containing protein"/>
    <property type="match status" value="1"/>
</dbReference>
<dbReference type="GO" id="GO:0005739">
    <property type="term" value="C:mitochondrion"/>
    <property type="evidence" value="ECO:0007669"/>
    <property type="project" value="TreeGrafter"/>
</dbReference>
<gene>
    <name evidence="5" type="ORF">PVL29_019753</name>
</gene>
<dbReference type="FunFam" id="1.25.40.10:FF:000516">
    <property type="entry name" value="Pentatricopeptide repeat-containing protein"/>
    <property type="match status" value="1"/>
</dbReference>
<evidence type="ECO:0000256" key="4">
    <source>
        <dbReference type="SAM" id="MobiDB-lite"/>
    </source>
</evidence>
<dbReference type="Pfam" id="PF13812">
    <property type="entry name" value="PPR_3"/>
    <property type="match status" value="1"/>
</dbReference>
<dbReference type="Proteomes" id="UP001168098">
    <property type="component" value="Unassembled WGS sequence"/>
</dbReference>
<feature type="region of interest" description="Disordered" evidence="4">
    <location>
        <begin position="492"/>
        <end position="515"/>
    </location>
</feature>
<feature type="repeat" description="PPR" evidence="3">
    <location>
        <begin position="367"/>
        <end position="401"/>
    </location>
</feature>
<dbReference type="InterPro" id="IPR002885">
    <property type="entry name" value="PPR_rpt"/>
</dbReference>
<dbReference type="NCBIfam" id="TIGR00756">
    <property type="entry name" value="PPR"/>
    <property type="match status" value="2"/>
</dbReference>
<evidence type="ECO:0000313" key="6">
    <source>
        <dbReference type="Proteomes" id="UP001168098"/>
    </source>
</evidence>
<proteinExistence type="inferred from homology"/>